<reference evidence="1 2" key="1">
    <citation type="submission" date="2016-09" db="EMBL/GenBank/DDBJ databases">
        <title>Extensive genetic diversity and differential bi-allelic expression allows diatom success in the polar Southern Ocean.</title>
        <authorList>
            <consortium name="DOE Joint Genome Institute"/>
            <person name="Mock T."/>
            <person name="Otillar R.P."/>
            <person name="Strauss J."/>
            <person name="Dupont C."/>
            <person name="Frickenhaus S."/>
            <person name="Maumus F."/>
            <person name="Mcmullan M."/>
            <person name="Sanges R."/>
            <person name="Schmutz J."/>
            <person name="Toseland A."/>
            <person name="Valas R."/>
            <person name="Veluchamy A."/>
            <person name="Ward B.J."/>
            <person name="Allen A."/>
            <person name="Barry K."/>
            <person name="Falciatore A."/>
            <person name="Ferrante M."/>
            <person name="Fortunato A.E."/>
            <person name="Gloeckner G."/>
            <person name="Gruber A."/>
            <person name="Hipkin R."/>
            <person name="Janech M."/>
            <person name="Kroth P."/>
            <person name="Leese F."/>
            <person name="Lindquist E."/>
            <person name="Lyon B.R."/>
            <person name="Martin J."/>
            <person name="Mayer C."/>
            <person name="Parker M."/>
            <person name="Quesneville H."/>
            <person name="Raymond J."/>
            <person name="Uhlig C."/>
            <person name="Valentin K.U."/>
            <person name="Worden A.Z."/>
            <person name="Armbrust E.V."/>
            <person name="Bowler C."/>
            <person name="Green B."/>
            <person name="Moulton V."/>
            <person name="Van Oosterhout C."/>
            <person name="Grigoriev I."/>
        </authorList>
    </citation>
    <scope>NUCLEOTIDE SEQUENCE [LARGE SCALE GENOMIC DNA]</scope>
    <source>
        <strain evidence="1 2">CCMP1102</strain>
    </source>
</reference>
<dbReference type="InParanoid" id="A0A1E7FJI6"/>
<dbReference type="OrthoDB" id="10020990at2759"/>
<organism evidence="1 2">
    <name type="scientific">Fragilariopsis cylindrus CCMP1102</name>
    <dbReference type="NCBI Taxonomy" id="635003"/>
    <lineage>
        <taxon>Eukaryota</taxon>
        <taxon>Sar</taxon>
        <taxon>Stramenopiles</taxon>
        <taxon>Ochrophyta</taxon>
        <taxon>Bacillariophyta</taxon>
        <taxon>Bacillariophyceae</taxon>
        <taxon>Bacillariophycidae</taxon>
        <taxon>Bacillariales</taxon>
        <taxon>Bacillariaceae</taxon>
        <taxon>Fragilariopsis</taxon>
    </lineage>
</organism>
<keyword evidence="2" id="KW-1185">Reference proteome</keyword>
<dbReference type="EMBL" id="KV784356">
    <property type="protein sequence ID" value="OEU18317.1"/>
    <property type="molecule type" value="Genomic_DNA"/>
</dbReference>
<dbReference type="AlphaFoldDB" id="A0A1E7FJI6"/>
<evidence type="ECO:0000313" key="1">
    <source>
        <dbReference type="EMBL" id="OEU18317.1"/>
    </source>
</evidence>
<dbReference type="Proteomes" id="UP000095751">
    <property type="component" value="Unassembled WGS sequence"/>
</dbReference>
<protein>
    <recommendedName>
        <fullName evidence="3">DDE Tnp4 domain-containing protein</fullName>
    </recommendedName>
</protein>
<evidence type="ECO:0000313" key="2">
    <source>
        <dbReference type="Proteomes" id="UP000095751"/>
    </source>
</evidence>
<proteinExistence type="predicted"/>
<name>A0A1E7FJI6_9STRA</name>
<gene>
    <name evidence="1" type="ORF">FRACYDRAFT_236594</name>
</gene>
<accession>A0A1E7FJI6</accession>
<evidence type="ECO:0008006" key="3">
    <source>
        <dbReference type="Google" id="ProtNLM"/>
    </source>
</evidence>
<dbReference type="KEGG" id="fcy:FRACYDRAFT_236594"/>
<sequence length="382" mass="43094">MSNRLPARSSAVRIRAISSSPAIRIGTGNLTTTPLATAAIRIGGSRRTATSRTSTLAATAITAATKATTAGSNTTTSPPSVVLTEEEVLCKGLEYVHFENDRQQRVQRSRNIERFRCNYGVSPLAISKVIIDLQTLLDEEHRIKKFDIRYFFLTLFWFRSYLKYPQIEGPWKICPQTIGDKIMIYAKAIQRLKKHKVKWFEDGDYDDDEIFLVSVDGIHCRTFEVRKDPGKKWYSHKSHGAGLAYELAIAIRSDRLVWMNGPFYASKPDITIFRYGDGDENNPGPNLRDMLPEGKRAVADSGYRGEDGKTCSITRQGDSDNVKEFKARAKSRQEVFNSKVKAFVCTATEFRHGKEVHAMAFESVCILLQYDMENGHGLLFEV</sequence>